<feature type="domain" description="SCP" evidence="2">
    <location>
        <begin position="39"/>
        <end position="151"/>
    </location>
</feature>
<dbReference type="CDD" id="cd05379">
    <property type="entry name" value="CAP_bacterial"/>
    <property type="match status" value="1"/>
</dbReference>
<dbReference type="InterPro" id="IPR014044">
    <property type="entry name" value="CAP_dom"/>
</dbReference>
<dbReference type="OrthoDB" id="982527at2"/>
<dbReference type="Proteomes" id="UP000270856">
    <property type="component" value="Unassembled WGS sequence"/>
</dbReference>
<evidence type="ECO:0000256" key="1">
    <source>
        <dbReference type="SAM" id="SignalP"/>
    </source>
</evidence>
<dbReference type="PANTHER" id="PTHR31157">
    <property type="entry name" value="SCP DOMAIN-CONTAINING PROTEIN"/>
    <property type="match status" value="1"/>
</dbReference>
<evidence type="ECO:0000259" key="2">
    <source>
        <dbReference type="Pfam" id="PF00188"/>
    </source>
</evidence>
<dbReference type="AlphaFoldDB" id="A0A3N4NV29"/>
<dbReference type="Pfam" id="PF00188">
    <property type="entry name" value="CAP"/>
    <property type="match status" value="1"/>
</dbReference>
<feature type="chain" id="PRO_5018028252" evidence="1">
    <location>
        <begin position="22"/>
        <end position="153"/>
    </location>
</feature>
<proteinExistence type="predicted"/>
<reference evidence="3 4" key="1">
    <citation type="submission" date="2018-11" db="EMBL/GenBank/DDBJ databases">
        <title>Aureibaculum marinum gen. nov., sp. nov., a member of the family Flavobacteriaceae isolated from the Bohai Sea.</title>
        <authorList>
            <person name="Ji X."/>
        </authorList>
    </citation>
    <scope>NUCLEOTIDE SEQUENCE [LARGE SCALE GENOMIC DNA]</scope>
    <source>
        <strain evidence="3 4">BH-SD17</strain>
    </source>
</reference>
<protein>
    <submittedName>
        <fullName evidence="3">CAP domain-containing protein</fullName>
    </submittedName>
</protein>
<dbReference type="PROSITE" id="PS51257">
    <property type="entry name" value="PROKAR_LIPOPROTEIN"/>
    <property type="match status" value="1"/>
</dbReference>
<sequence length="153" mass="17395">MKTLIKYSSILLLLVFFVSCSEDDSNEMIVEVSITDAILSLVNEHRESKGLEKLVRNSTADNLAIEHSKYMISENKISHDNFKNRTDNLKQMEKAQGIGENVAYGYYTANEVVTAWLKSSIHKENIEGNFTHTGIAAVKNAKGTYYFTQLFYR</sequence>
<dbReference type="PANTHER" id="PTHR31157:SF1">
    <property type="entry name" value="SCP DOMAIN-CONTAINING PROTEIN"/>
    <property type="match status" value="1"/>
</dbReference>
<comment type="caution">
    <text evidence="3">The sequence shown here is derived from an EMBL/GenBank/DDBJ whole genome shotgun (WGS) entry which is preliminary data.</text>
</comment>
<name>A0A3N4NV29_9FLAO</name>
<dbReference type="SUPFAM" id="SSF55797">
    <property type="entry name" value="PR-1-like"/>
    <property type="match status" value="1"/>
</dbReference>
<dbReference type="InterPro" id="IPR035940">
    <property type="entry name" value="CAP_sf"/>
</dbReference>
<organism evidence="3 4">
    <name type="scientific">Aureibaculum marinum</name>
    <dbReference type="NCBI Taxonomy" id="2487930"/>
    <lineage>
        <taxon>Bacteria</taxon>
        <taxon>Pseudomonadati</taxon>
        <taxon>Bacteroidota</taxon>
        <taxon>Flavobacteriia</taxon>
        <taxon>Flavobacteriales</taxon>
        <taxon>Flavobacteriaceae</taxon>
        <taxon>Aureibaculum</taxon>
    </lineage>
</organism>
<evidence type="ECO:0000313" key="4">
    <source>
        <dbReference type="Proteomes" id="UP000270856"/>
    </source>
</evidence>
<accession>A0A3N4NV29</accession>
<dbReference type="RefSeq" id="WP_123897200.1">
    <property type="nucleotide sequence ID" value="NZ_RPFJ01000007.1"/>
</dbReference>
<keyword evidence="1" id="KW-0732">Signal</keyword>
<gene>
    <name evidence="3" type="ORF">EGM88_06650</name>
</gene>
<dbReference type="EMBL" id="RPFJ01000007">
    <property type="protein sequence ID" value="RPD98168.1"/>
    <property type="molecule type" value="Genomic_DNA"/>
</dbReference>
<evidence type="ECO:0000313" key="3">
    <source>
        <dbReference type="EMBL" id="RPD98168.1"/>
    </source>
</evidence>
<feature type="signal peptide" evidence="1">
    <location>
        <begin position="1"/>
        <end position="21"/>
    </location>
</feature>
<keyword evidence="4" id="KW-1185">Reference proteome</keyword>
<dbReference type="Gene3D" id="3.40.33.10">
    <property type="entry name" value="CAP"/>
    <property type="match status" value="1"/>
</dbReference>